<dbReference type="InterPro" id="IPR049829">
    <property type="entry name" value="MptA/B-like"/>
</dbReference>
<evidence type="ECO:0000256" key="3">
    <source>
        <dbReference type="ARBA" id="ARBA00022679"/>
    </source>
</evidence>
<feature type="transmembrane region" description="Helical" evidence="9">
    <location>
        <begin position="485"/>
        <end position="506"/>
    </location>
</feature>
<evidence type="ECO:0000256" key="2">
    <source>
        <dbReference type="ARBA" id="ARBA00022676"/>
    </source>
</evidence>
<keyword evidence="2" id="KW-0328">Glycosyltransferase</keyword>
<feature type="transmembrane region" description="Helical" evidence="9">
    <location>
        <begin position="345"/>
        <end position="369"/>
    </location>
</feature>
<feature type="transmembrane region" description="Helical" evidence="9">
    <location>
        <begin position="512"/>
        <end position="532"/>
    </location>
</feature>
<dbReference type="NCBIfam" id="NF038066">
    <property type="entry name" value="MptB"/>
    <property type="match status" value="1"/>
</dbReference>
<gene>
    <name evidence="10" type="ORF">LX15_000413</name>
</gene>
<dbReference type="EMBL" id="JAMTCP010000002">
    <property type="protein sequence ID" value="MCP2256730.1"/>
    <property type="molecule type" value="Genomic_DNA"/>
</dbReference>
<feature type="transmembrane region" description="Helical" evidence="9">
    <location>
        <begin position="447"/>
        <end position="465"/>
    </location>
</feature>
<evidence type="ECO:0000256" key="1">
    <source>
        <dbReference type="ARBA" id="ARBA00004141"/>
    </source>
</evidence>
<evidence type="ECO:0000256" key="8">
    <source>
        <dbReference type="SAM" id="MobiDB-lite"/>
    </source>
</evidence>
<feature type="region of interest" description="Disordered" evidence="8">
    <location>
        <begin position="1"/>
        <end position="92"/>
    </location>
</feature>
<reference evidence="10 11" key="1">
    <citation type="submission" date="2022-06" db="EMBL/GenBank/DDBJ databases">
        <title>Genomic Encyclopedia of Archaeal and Bacterial Type Strains, Phase II (KMG-II): from individual species to whole genera.</title>
        <authorList>
            <person name="Goeker M."/>
        </authorList>
    </citation>
    <scope>NUCLEOTIDE SEQUENCE [LARGE SCALE GENOMIC DNA]</scope>
    <source>
        <strain evidence="10 11">DSM 40477</strain>
    </source>
</reference>
<proteinExistence type="inferred from homology"/>
<evidence type="ECO:0000256" key="5">
    <source>
        <dbReference type="ARBA" id="ARBA00022989"/>
    </source>
</evidence>
<feature type="transmembrane region" description="Helical" evidence="9">
    <location>
        <begin position="422"/>
        <end position="441"/>
    </location>
</feature>
<feature type="transmembrane region" description="Helical" evidence="9">
    <location>
        <begin position="265"/>
        <end position="288"/>
    </location>
</feature>
<keyword evidence="6 9" id="KW-0472">Membrane</keyword>
<dbReference type="Pfam" id="PF26314">
    <property type="entry name" value="MptA_B_family"/>
    <property type="match status" value="1"/>
</dbReference>
<evidence type="ECO:0000256" key="7">
    <source>
        <dbReference type="ARBA" id="ARBA00043987"/>
    </source>
</evidence>
<keyword evidence="3" id="KW-0808">Transferase</keyword>
<dbReference type="Proteomes" id="UP001205311">
    <property type="component" value="Unassembled WGS sequence"/>
</dbReference>
<name>A0ABT1HMK3_STRSD</name>
<evidence type="ECO:0000313" key="10">
    <source>
        <dbReference type="EMBL" id="MCP2256730.1"/>
    </source>
</evidence>
<feature type="transmembrane region" description="Helical" evidence="9">
    <location>
        <begin position="544"/>
        <end position="562"/>
    </location>
</feature>
<keyword evidence="5 9" id="KW-1133">Transmembrane helix</keyword>
<feature type="transmembrane region" description="Helical" evidence="9">
    <location>
        <begin position="148"/>
        <end position="167"/>
    </location>
</feature>
<feature type="transmembrane region" description="Helical" evidence="9">
    <location>
        <begin position="300"/>
        <end position="317"/>
    </location>
</feature>
<protein>
    <submittedName>
        <fullName evidence="10">Alpha-1,6-mannosyltransferase</fullName>
    </submittedName>
</protein>
<evidence type="ECO:0000313" key="11">
    <source>
        <dbReference type="Proteomes" id="UP001205311"/>
    </source>
</evidence>
<comment type="subcellular location">
    <subcellularLocation>
        <location evidence="1">Membrane</location>
        <topology evidence="1">Multi-pass membrane protein</topology>
    </subcellularLocation>
</comment>
<evidence type="ECO:0000256" key="9">
    <source>
        <dbReference type="SAM" id="Phobius"/>
    </source>
</evidence>
<keyword evidence="11" id="KW-1185">Reference proteome</keyword>
<accession>A0ABT1HMK3</accession>
<sequence length="578" mass="60870">MPAIPSLPRPGTDSGASRTPVANAPARKNPCAEPSLRPAPTGGARAEPWTTEPRTGEPRVADPRATTAGPPPADAPTVPRIARTPEPETRPPLAWRRPVMQIRTLLLGLLGTALLALGGIGAGGTLVRDPLIVDSALSWVRYGHGRDLATGVVYVGVAFLVWAWVRLGREVRAERTNAHGVLTTVAAWVAPLVIAPPLFSRDVYSYLAQGNLALHGFDPYEVGPSVLPGPLTDNVSWLWQNTIAPYGPLFVLAAKGVVAVTGNSVIAGVLVMRLLMLTGLAMLCWALPGLVRHLGGRTSVALWLAVANPLALVHLVAGAHNDQLMIGLLALGTVFVLDRRHVAGIALITLAAAVKATAVVVLPFLVWVWASRLTGSPWSRFARAAGTGLAVFVGLFTTCTVLAGVDLGWISGLKTSAAIVNWLSLPTGLGMLAHSFVGLFVDVGYDPFIYTGRALGTLLLAYIGIRQWWAARDGDPREAVRRASIVLVAVAVLAHATLPWYFTWALALAAGLTWRLSAMVPVVGGSVWLLLVTYPSGNSALESWGFLGGALLVSALASVSLVRHDPLGLSSRSGRARA</sequence>
<comment type="caution">
    <text evidence="10">The sequence shown here is derived from an EMBL/GenBank/DDBJ whole genome shotgun (WGS) entry which is preliminary data.</text>
</comment>
<keyword evidence="4 9" id="KW-0812">Transmembrane</keyword>
<evidence type="ECO:0000256" key="4">
    <source>
        <dbReference type="ARBA" id="ARBA00022692"/>
    </source>
</evidence>
<evidence type="ECO:0000256" key="6">
    <source>
        <dbReference type="ARBA" id="ARBA00023136"/>
    </source>
</evidence>
<dbReference type="RefSeq" id="WP_253667716.1">
    <property type="nucleotide sequence ID" value="NZ_JAMTCP010000002.1"/>
</dbReference>
<feature type="transmembrane region" description="Helical" evidence="9">
    <location>
        <begin position="389"/>
        <end position="410"/>
    </location>
</feature>
<organism evidence="10 11">
    <name type="scientific">Streptoalloteichus tenebrarius (strain ATCC 17920 / DSM 40477 / JCM 4838 / CBS 697.72 / NBRC 16177 / NCIMB 11028 / NRRL B-12390 / A12253. 1 / ISP 5477)</name>
    <name type="common">Streptomyces tenebrarius</name>
    <dbReference type="NCBI Taxonomy" id="1933"/>
    <lineage>
        <taxon>Bacteria</taxon>
        <taxon>Bacillati</taxon>
        <taxon>Actinomycetota</taxon>
        <taxon>Actinomycetes</taxon>
        <taxon>Pseudonocardiales</taxon>
        <taxon>Pseudonocardiaceae</taxon>
        <taxon>Streptoalloteichus</taxon>
    </lineage>
</organism>
<feature type="transmembrane region" description="Helical" evidence="9">
    <location>
        <begin position="179"/>
        <end position="199"/>
    </location>
</feature>
<feature type="transmembrane region" description="Helical" evidence="9">
    <location>
        <begin position="105"/>
        <end position="128"/>
    </location>
</feature>
<comment type="similarity">
    <text evidence="7">Belongs to the MptA/B family.</text>
</comment>